<keyword evidence="3" id="KW-1003">Cell membrane</keyword>
<dbReference type="SUPFAM" id="SSF55154">
    <property type="entry name" value="CYTH-like phosphatases"/>
    <property type="match status" value="1"/>
</dbReference>
<keyword evidence="11" id="KW-1185">Reference proteome</keyword>
<accession>A0ABW3TPP6</accession>
<reference evidence="11" key="1">
    <citation type="journal article" date="2019" name="Int. J. Syst. Evol. Microbiol.">
        <title>The Global Catalogue of Microorganisms (GCM) 10K type strain sequencing project: providing services to taxonomists for standard genome sequencing and annotation.</title>
        <authorList>
            <consortium name="The Broad Institute Genomics Platform"/>
            <consortium name="The Broad Institute Genome Sequencing Center for Infectious Disease"/>
            <person name="Wu L."/>
            <person name="Ma J."/>
        </authorList>
    </citation>
    <scope>NUCLEOTIDE SEQUENCE [LARGE SCALE GENOMIC DNA]</scope>
    <source>
        <strain evidence="11">CCUG 50213</strain>
    </source>
</reference>
<evidence type="ECO:0000256" key="3">
    <source>
        <dbReference type="ARBA" id="ARBA00022475"/>
    </source>
</evidence>
<name>A0ABW3TPP6_9MICO</name>
<protein>
    <submittedName>
        <fullName evidence="10">EamA family transporter</fullName>
    </submittedName>
</protein>
<evidence type="ECO:0000256" key="6">
    <source>
        <dbReference type="ARBA" id="ARBA00023136"/>
    </source>
</evidence>
<comment type="subcellular location">
    <subcellularLocation>
        <location evidence="1">Cell membrane</location>
        <topology evidence="1">Multi-pass membrane protein</topology>
    </subcellularLocation>
</comment>
<comment type="similarity">
    <text evidence="2">Belongs to the EamA transporter family.</text>
</comment>
<dbReference type="InterPro" id="IPR000620">
    <property type="entry name" value="EamA_dom"/>
</dbReference>
<feature type="transmembrane region" description="Helical" evidence="8">
    <location>
        <begin position="12"/>
        <end position="32"/>
    </location>
</feature>
<proteinExistence type="inferred from homology"/>
<dbReference type="CDD" id="cd07374">
    <property type="entry name" value="CYTH-like_Pase"/>
    <property type="match status" value="1"/>
</dbReference>
<organism evidence="10 11">
    <name type="scientific">Leucobacter albus</name>
    <dbReference type="NCBI Taxonomy" id="272210"/>
    <lineage>
        <taxon>Bacteria</taxon>
        <taxon>Bacillati</taxon>
        <taxon>Actinomycetota</taxon>
        <taxon>Actinomycetes</taxon>
        <taxon>Micrococcales</taxon>
        <taxon>Microbacteriaceae</taxon>
        <taxon>Leucobacter</taxon>
    </lineage>
</organism>
<evidence type="ECO:0000256" key="4">
    <source>
        <dbReference type="ARBA" id="ARBA00022692"/>
    </source>
</evidence>
<evidence type="ECO:0000259" key="9">
    <source>
        <dbReference type="PROSITE" id="PS51707"/>
    </source>
</evidence>
<dbReference type="Gene3D" id="2.40.320.10">
    <property type="entry name" value="Hypothetical Protein Pfu-838710-001"/>
    <property type="match status" value="1"/>
</dbReference>
<dbReference type="PANTHER" id="PTHR42920">
    <property type="entry name" value="OS03G0707200 PROTEIN-RELATED"/>
    <property type="match status" value="1"/>
</dbReference>
<feature type="region of interest" description="Disordered" evidence="7">
    <location>
        <begin position="286"/>
        <end position="324"/>
    </location>
</feature>
<dbReference type="Pfam" id="PF00892">
    <property type="entry name" value="EamA"/>
    <property type="match status" value="2"/>
</dbReference>
<dbReference type="Pfam" id="PF01928">
    <property type="entry name" value="CYTH"/>
    <property type="match status" value="1"/>
</dbReference>
<keyword evidence="5 8" id="KW-1133">Transmembrane helix</keyword>
<dbReference type="InterPro" id="IPR033469">
    <property type="entry name" value="CYTH-like_dom_sf"/>
</dbReference>
<feature type="transmembrane region" description="Helical" evidence="8">
    <location>
        <begin position="177"/>
        <end position="196"/>
    </location>
</feature>
<feature type="domain" description="CYTH" evidence="9">
    <location>
        <begin position="327"/>
        <end position="526"/>
    </location>
</feature>
<evidence type="ECO:0000256" key="1">
    <source>
        <dbReference type="ARBA" id="ARBA00004651"/>
    </source>
</evidence>
<feature type="transmembrane region" description="Helical" evidence="8">
    <location>
        <begin position="146"/>
        <end position="165"/>
    </location>
</feature>
<gene>
    <name evidence="10" type="ORF">ACFQ3U_06525</name>
</gene>
<feature type="compositionally biased region" description="Low complexity" evidence="7">
    <location>
        <begin position="288"/>
        <end position="324"/>
    </location>
</feature>
<sequence length="556" mass="57296">MQTQPNRSATIRAMLLVLVGSIGMQIGAAISLSLFADLGAAGTSGLRMLIAAAIMLALFRPRLRGRSRDEWIGIVLYGTAMAAMNMLLYQAIERIPLGVATTLDFLGPCMVAFLASRRLREGLLAIAAFAGVVLLAGFGGPFDPIGLVWGALAGVSFAGYTLLAPRIGKTEGGLQSVALSVTVAALLTTPFSLPVITQVQPAQWGLLALSALVGTALAFSVDTIAGRLTSARILGVFFAFDPVMGTLVGVLFLGDVLTVTALAGIALVVVAGAGIVWSAGQRQAPVTGAQPGKAAHPGGAAPGDGAAHADAAAHQGAAAHTGGATESLEIERKYEVPADAAIPGAEAFRAVGLGVGVAETNELNARYFDTPEGALAALGLAMRVREGGSDAGWHLKAKTAGGTKELHWPLAAEIPAGLRTELRARVGDVADGVRPIAELRTERRTVRLVDSAGVEVVELADDRVRATELRGDTRVERAWREWEAELLPGADEAWLDAVGSALESAGAKTSLSTAKIARAMGALVAVATARGASPEIIARLQEMDRSDRAAARRLGA</sequence>
<dbReference type="Proteomes" id="UP001597181">
    <property type="component" value="Unassembled WGS sequence"/>
</dbReference>
<feature type="transmembrane region" description="Helical" evidence="8">
    <location>
        <begin position="202"/>
        <end position="221"/>
    </location>
</feature>
<feature type="transmembrane region" description="Helical" evidence="8">
    <location>
        <begin position="259"/>
        <end position="280"/>
    </location>
</feature>
<feature type="transmembrane region" description="Helical" evidence="8">
    <location>
        <begin position="233"/>
        <end position="253"/>
    </location>
</feature>
<evidence type="ECO:0000313" key="10">
    <source>
        <dbReference type="EMBL" id="MFD1201544.1"/>
    </source>
</evidence>
<evidence type="ECO:0000256" key="8">
    <source>
        <dbReference type="SAM" id="Phobius"/>
    </source>
</evidence>
<feature type="transmembrane region" description="Helical" evidence="8">
    <location>
        <begin position="95"/>
        <end position="115"/>
    </location>
</feature>
<feature type="transmembrane region" description="Helical" evidence="8">
    <location>
        <begin position="71"/>
        <end position="89"/>
    </location>
</feature>
<keyword evidence="6 8" id="KW-0472">Membrane</keyword>
<evidence type="ECO:0000256" key="2">
    <source>
        <dbReference type="ARBA" id="ARBA00007362"/>
    </source>
</evidence>
<dbReference type="EMBL" id="JBHTLY010000002">
    <property type="protein sequence ID" value="MFD1201544.1"/>
    <property type="molecule type" value="Genomic_DNA"/>
</dbReference>
<dbReference type="InterPro" id="IPR023577">
    <property type="entry name" value="CYTH_domain"/>
</dbReference>
<dbReference type="SMART" id="SM01118">
    <property type="entry name" value="CYTH"/>
    <property type="match status" value="1"/>
</dbReference>
<dbReference type="PANTHER" id="PTHR42920:SF5">
    <property type="entry name" value="EAMA DOMAIN-CONTAINING PROTEIN"/>
    <property type="match status" value="1"/>
</dbReference>
<feature type="transmembrane region" description="Helical" evidence="8">
    <location>
        <begin position="38"/>
        <end position="59"/>
    </location>
</feature>
<dbReference type="InterPro" id="IPR037185">
    <property type="entry name" value="EmrE-like"/>
</dbReference>
<comment type="caution">
    <text evidence="10">The sequence shown here is derived from an EMBL/GenBank/DDBJ whole genome shotgun (WGS) entry which is preliminary data.</text>
</comment>
<evidence type="ECO:0000256" key="5">
    <source>
        <dbReference type="ARBA" id="ARBA00022989"/>
    </source>
</evidence>
<dbReference type="SUPFAM" id="SSF103481">
    <property type="entry name" value="Multidrug resistance efflux transporter EmrE"/>
    <property type="match status" value="2"/>
</dbReference>
<keyword evidence="4 8" id="KW-0812">Transmembrane</keyword>
<evidence type="ECO:0000313" key="11">
    <source>
        <dbReference type="Proteomes" id="UP001597181"/>
    </source>
</evidence>
<feature type="transmembrane region" description="Helical" evidence="8">
    <location>
        <begin position="122"/>
        <end position="140"/>
    </location>
</feature>
<evidence type="ECO:0000256" key="7">
    <source>
        <dbReference type="SAM" id="MobiDB-lite"/>
    </source>
</evidence>
<dbReference type="RefSeq" id="WP_343958026.1">
    <property type="nucleotide sequence ID" value="NZ_BAAAKZ010000002.1"/>
</dbReference>
<dbReference type="InterPro" id="IPR051258">
    <property type="entry name" value="Diverse_Substrate_Transporter"/>
</dbReference>
<dbReference type="PROSITE" id="PS51707">
    <property type="entry name" value="CYTH"/>
    <property type="match status" value="1"/>
</dbReference>